<protein>
    <submittedName>
        <fullName evidence="6">Methyl-accepting chemotaxis protein</fullName>
    </submittedName>
</protein>
<proteinExistence type="inferred from homology"/>
<keyword evidence="7" id="KW-1185">Reference proteome</keyword>
<dbReference type="InterPro" id="IPR004089">
    <property type="entry name" value="MCPsignal_dom"/>
</dbReference>
<dbReference type="GO" id="GO:0005886">
    <property type="term" value="C:plasma membrane"/>
    <property type="evidence" value="ECO:0007669"/>
    <property type="project" value="TreeGrafter"/>
</dbReference>
<keyword evidence="1" id="KW-0145">Chemotaxis</keyword>
<dbReference type="Proteomes" id="UP001324634">
    <property type="component" value="Chromosome"/>
</dbReference>
<dbReference type="GO" id="GO:0006935">
    <property type="term" value="P:chemotaxis"/>
    <property type="evidence" value="ECO:0007669"/>
    <property type="project" value="UniProtKB-KW"/>
</dbReference>
<evidence type="ECO:0000256" key="1">
    <source>
        <dbReference type="ARBA" id="ARBA00022500"/>
    </source>
</evidence>
<keyword evidence="4" id="KW-1133">Transmembrane helix</keyword>
<evidence type="ECO:0000259" key="5">
    <source>
        <dbReference type="PROSITE" id="PS50111"/>
    </source>
</evidence>
<dbReference type="InterPro" id="IPR004090">
    <property type="entry name" value="Chemotax_Me-accpt_rcpt"/>
</dbReference>
<dbReference type="PANTHER" id="PTHR43531">
    <property type="entry name" value="PROTEIN ICFG"/>
    <property type="match status" value="1"/>
</dbReference>
<comment type="similarity">
    <text evidence="2">Belongs to the methyl-accepting chemotaxis (MCP) protein family.</text>
</comment>
<dbReference type="SMART" id="SM00283">
    <property type="entry name" value="MA"/>
    <property type="match status" value="1"/>
</dbReference>
<reference evidence="6 7" key="1">
    <citation type="submission" date="2023-11" db="EMBL/GenBank/DDBJ databases">
        <title>Peredibacter starrii A3.12.</title>
        <authorList>
            <person name="Mitchell R.J."/>
        </authorList>
    </citation>
    <scope>NUCLEOTIDE SEQUENCE [LARGE SCALE GENOMIC DNA]</scope>
    <source>
        <strain evidence="6 7">A3.12</strain>
    </source>
</reference>
<evidence type="ECO:0000313" key="7">
    <source>
        <dbReference type="Proteomes" id="UP001324634"/>
    </source>
</evidence>
<dbReference type="EMBL" id="CP139487">
    <property type="protein sequence ID" value="WPU64870.1"/>
    <property type="molecule type" value="Genomic_DNA"/>
</dbReference>
<accession>A0AAX4HNJ0</accession>
<evidence type="ECO:0000256" key="3">
    <source>
        <dbReference type="PROSITE-ProRule" id="PRU00284"/>
    </source>
</evidence>
<dbReference type="PANTHER" id="PTHR43531:SF11">
    <property type="entry name" value="METHYL-ACCEPTING CHEMOTAXIS PROTEIN 3"/>
    <property type="match status" value="1"/>
</dbReference>
<keyword evidence="4" id="KW-0812">Transmembrane</keyword>
<dbReference type="RefSeq" id="WP_321394493.1">
    <property type="nucleotide sequence ID" value="NZ_CP139487.1"/>
</dbReference>
<dbReference type="PROSITE" id="PS50111">
    <property type="entry name" value="CHEMOTAXIS_TRANSDUC_2"/>
    <property type="match status" value="1"/>
</dbReference>
<dbReference type="GO" id="GO:0004888">
    <property type="term" value="F:transmembrane signaling receptor activity"/>
    <property type="evidence" value="ECO:0007669"/>
    <property type="project" value="InterPro"/>
</dbReference>
<dbReference type="GO" id="GO:0007165">
    <property type="term" value="P:signal transduction"/>
    <property type="evidence" value="ECO:0007669"/>
    <property type="project" value="UniProtKB-KW"/>
</dbReference>
<feature type="domain" description="Methyl-accepting transducer" evidence="5">
    <location>
        <begin position="152"/>
        <end position="381"/>
    </location>
</feature>
<keyword evidence="4" id="KW-0472">Membrane</keyword>
<evidence type="ECO:0000313" key="6">
    <source>
        <dbReference type="EMBL" id="WPU64870.1"/>
    </source>
</evidence>
<evidence type="ECO:0000256" key="2">
    <source>
        <dbReference type="ARBA" id="ARBA00029447"/>
    </source>
</evidence>
<dbReference type="AlphaFoldDB" id="A0AAX4HNJ0"/>
<dbReference type="Gene3D" id="1.10.287.950">
    <property type="entry name" value="Methyl-accepting chemotaxis protein"/>
    <property type="match status" value="1"/>
</dbReference>
<dbReference type="KEGG" id="psti:SOO65_19430"/>
<dbReference type="InterPro" id="IPR051310">
    <property type="entry name" value="MCP_chemotaxis"/>
</dbReference>
<sequence length="421" mass="45293">MAAKSLKGLAEAQSAFIEANREYSLNVKLPKQKELYAILQSEWLQFSKIGERAVNAYHSTDPGMKATLETIFFVECPESAAKFEKAITNLKAHEMELAKTYVNDAQSSAAFTNIFIFSLAIAVLIFALVVGAIFSNIISTTLQDIATKIMGSTEKTSYASGEMNSASVRLSEGASSSAASVEETVSALEELSSMVKLNSDHAREANALSQKSFNSAQSGETELKKLIDAMNDMSKSSKKIEEITNVIDEISFQTNLLALNAAVEAARAGEQGKGFAVVADAVRGLAQRSAAAAKNINELISENVRMGQEGYQRASQSGIVLQEIVTSVKRVADLNSEISAASQEQAHGIEQISKAMHHLDSAIQQTASFSEEVASSSDNMSSEANELLGLVNQLKDFVEGHHGKEAETIEFYQNHESKAAA</sequence>
<gene>
    <name evidence="6" type="ORF">SOO65_19430</name>
</gene>
<keyword evidence="3" id="KW-0807">Transducer</keyword>
<dbReference type="PRINTS" id="PR00260">
    <property type="entry name" value="CHEMTRNSDUCR"/>
</dbReference>
<dbReference type="Pfam" id="PF00015">
    <property type="entry name" value="MCPsignal"/>
    <property type="match status" value="1"/>
</dbReference>
<evidence type="ECO:0000256" key="4">
    <source>
        <dbReference type="SAM" id="Phobius"/>
    </source>
</evidence>
<feature type="transmembrane region" description="Helical" evidence="4">
    <location>
        <begin position="114"/>
        <end position="134"/>
    </location>
</feature>
<organism evidence="6 7">
    <name type="scientific">Peredibacter starrii</name>
    <dbReference type="NCBI Taxonomy" id="28202"/>
    <lineage>
        <taxon>Bacteria</taxon>
        <taxon>Pseudomonadati</taxon>
        <taxon>Bdellovibrionota</taxon>
        <taxon>Bacteriovoracia</taxon>
        <taxon>Bacteriovoracales</taxon>
        <taxon>Bacteriovoracaceae</taxon>
        <taxon>Peredibacter</taxon>
    </lineage>
</organism>
<dbReference type="SUPFAM" id="SSF58104">
    <property type="entry name" value="Methyl-accepting chemotaxis protein (MCP) signaling domain"/>
    <property type="match status" value="1"/>
</dbReference>
<name>A0AAX4HNJ0_9BACT</name>